<keyword evidence="2" id="KW-1185">Reference proteome</keyword>
<comment type="caution">
    <text evidence="1">The sequence shown here is derived from an EMBL/GenBank/DDBJ whole genome shotgun (WGS) entry which is preliminary data.</text>
</comment>
<sequence length="295" mass="32590">MTKVVEEKFSISYDADEGDLNNHEIGALALGRSILGVNDAVSQANALINKGAEVKLKVSAPVREGSIIVDFLLLASTPNALALLKYLGFSGAVGAVAGGSLIEVVQKLKNRKVAKVTIEAESNVAVIEVDGEKIECDKYVAQLAVDKKVRDSLHNVIQAPISGKKNAKFKVLNEQEIEVLVIDEAVAHSFSPLPVGSLESEEITKETTTVYFVQVNFNSKRGWRIKLADGQEYAVELNDNKFMANVNQNKQTFSKEDLFEVILEKRSLYRQTRSSYQYTVVEVTNHFTDKDRRLV</sequence>
<evidence type="ECO:0000313" key="1">
    <source>
        <dbReference type="EMBL" id="MBB3103761.1"/>
    </source>
</evidence>
<protein>
    <submittedName>
        <fullName evidence="1">Uncharacterized protein</fullName>
    </submittedName>
</protein>
<evidence type="ECO:0000313" key="2">
    <source>
        <dbReference type="Proteomes" id="UP000549250"/>
    </source>
</evidence>
<gene>
    <name evidence="1" type="ORF">FHR87_002158</name>
</gene>
<organism evidence="1 2">
    <name type="scientific">Azomonas macrocytogenes</name>
    <name type="common">Azotobacter macrocytogenes</name>
    <dbReference type="NCBI Taxonomy" id="69962"/>
    <lineage>
        <taxon>Bacteria</taxon>
        <taxon>Pseudomonadati</taxon>
        <taxon>Pseudomonadota</taxon>
        <taxon>Gammaproteobacteria</taxon>
        <taxon>Pseudomonadales</taxon>
        <taxon>Pseudomonadaceae</taxon>
        <taxon>Azomonas</taxon>
    </lineage>
</organism>
<dbReference type="RefSeq" id="WP_183166670.1">
    <property type="nucleotide sequence ID" value="NZ_JACHXI010000009.1"/>
</dbReference>
<reference evidence="1 2" key="1">
    <citation type="submission" date="2020-08" db="EMBL/GenBank/DDBJ databases">
        <title>Genomic Encyclopedia of Type Strains, Phase III (KMG-III): the genomes of soil and plant-associated and newly described type strains.</title>
        <authorList>
            <person name="Whitman W."/>
        </authorList>
    </citation>
    <scope>NUCLEOTIDE SEQUENCE [LARGE SCALE GENOMIC DNA]</scope>
    <source>
        <strain evidence="1 2">CECT 4462</strain>
    </source>
</reference>
<dbReference type="Proteomes" id="UP000549250">
    <property type="component" value="Unassembled WGS sequence"/>
</dbReference>
<name>A0A839T2J8_AZOMA</name>
<dbReference type="EMBL" id="JACHXI010000009">
    <property type="protein sequence ID" value="MBB3103761.1"/>
    <property type="molecule type" value="Genomic_DNA"/>
</dbReference>
<dbReference type="AlphaFoldDB" id="A0A839T2J8"/>
<proteinExistence type="predicted"/>
<accession>A0A839T2J8</accession>